<organism evidence="1 2">
    <name type="scientific">Mycolicibacterium llatzerense</name>
    <dbReference type="NCBI Taxonomy" id="280871"/>
    <lineage>
        <taxon>Bacteria</taxon>
        <taxon>Bacillati</taxon>
        <taxon>Actinomycetota</taxon>
        <taxon>Actinomycetes</taxon>
        <taxon>Mycobacteriales</taxon>
        <taxon>Mycobacteriaceae</taxon>
        <taxon>Mycolicibacterium</taxon>
    </lineage>
</organism>
<protein>
    <submittedName>
        <fullName evidence="1">Uncharacterized protein</fullName>
    </submittedName>
</protein>
<dbReference type="EMBL" id="JXST01000018">
    <property type="protein sequence ID" value="KIU16270.1"/>
    <property type="molecule type" value="Genomic_DNA"/>
</dbReference>
<dbReference type="Proteomes" id="UP000032221">
    <property type="component" value="Unassembled WGS sequence"/>
</dbReference>
<evidence type="ECO:0000313" key="2">
    <source>
        <dbReference type="Proteomes" id="UP000032221"/>
    </source>
</evidence>
<name>A0A0D1L5R3_9MYCO</name>
<reference evidence="1 2" key="1">
    <citation type="submission" date="2015-01" db="EMBL/GenBank/DDBJ databases">
        <title>Genome sequence of Mycobacterium llatzerense and Mycobacterium immunogenum recovered from brain abscess.</title>
        <authorList>
            <person name="Greninger A.L."/>
            <person name="Langelier C."/>
            <person name="Cunningham G."/>
            <person name="Chiu C.Y."/>
            <person name="Miller S."/>
        </authorList>
    </citation>
    <scope>NUCLEOTIDE SEQUENCE [LARGE SCALE GENOMIC DNA]</scope>
    <source>
        <strain evidence="1 2">CLUC14</strain>
    </source>
</reference>
<gene>
    <name evidence="1" type="ORF">TL10_14010</name>
</gene>
<dbReference type="PATRIC" id="fig|280871.6.peg.2907"/>
<sequence>MAVTEPDPILHRAASYLRSVPEPGWDAISDRVRAAIHSATRTGWPIRASRDTDAGVVYISDHALRSLLARELRRRFVCQPTRIDFTLDGAVLRAVDIDVTGSYGTQLRELGDDIRRLVLDTIRPILDNLDDNGSTPAGPIDVTVTDVVDGDPLG</sequence>
<dbReference type="AlphaFoldDB" id="A0A0D1L5R3"/>
<comment type="caution">
    <text evidence="1">The sequence shown here is derived from an EMBL/GenBank/DDBJ whole genome shotgun (WGS) entry which is preliminary data.</text>
</comment>
<keyword evidence="2" id="KW-1185">Reference proteome</keyword>
<accession>A0A0D1L5R3</accession>
<dbReference type="STRING" id="280871.TL10_14010"/>
<evidence type="ECO:0000313" key="1">
    <source>
        <dbReference type="EMBL" id="KIU16270.1"/>
    </source>
</evidence>
<proteinExistence type="predicted"/>